<evidence type="ECO:0000256" key="1">
    <source>
        <dbReference type="SAM" id="MobiDB-lite"/>
    </source>
</evidence>
<dbReference type="GO" id="GO:0000463">
    <property type="term" value="P:maturation of LSU-rRNA from tricistronic rRNA transcript (SSU-rRNA, 5.8S rRNA, LSU-rRNA)"/>
    <property type="evidence" value="ECO:0007669"/>
    <property type="project" value="TreeGrafter"/>
</dbReference>
<feature type="transmembrane region" description="Helical" evidence="2">
    <location>
        <begin position="118"/>
        <end position="139"/>
    </location>
</feature>
<evidence type="ECO:0000259" key="3">
    <source>
        <dbReference type="Pfam" id="PF11707"/>
    </source>
</evidence>
<dbReference type="GO" id="GO:0005730">
    <property type="term" value="C:nucleolus"/>
    <property type="evidence" value="ECO:0007669"/>
    <property type="project" value="TreeGrafter"/>
</dbReference>
<dbReference type="GO" id="GO:0000466">
    <property type="term" value="P:maturation of 5.8S rRNA from tricistronic rRNA transcript (SSU-rRNA, 5.8S rRNA, LSU-rRNA)"/>
    <property type="evidence" value="ECO:0007669"/>
    <property type="project" value="TreeGrafter"/>
</dbReference>
<dbReference type="Pfam" id="PF11707">
    <property type="entry name" value="Npa1"/>
    <property type="match status" value="1"/>
</dbReference>
<organism evidence="6 7">
    <name type="scientific">Viridothelium virens</name>
    <name type="common">Speckled blister lichen</name>
    <name type="synonym">Trypethelium virens</name>
    <dbReference type="NCBI Taxonomy" id="1048519"/>
    <lineage>
        <taxon>Eukaryota</taxon>
        <taxon>Fungi</taxon>
        <taxon>Dikarya</taxon>
        <taxon>Ascomycota</taxon>
        <taxon>Pezizomycotina</taxon>
        <taxon>Dothideomycetes</taxon>
        <taxon>Dothideomycetes incertae sedis</taxon>
        <taxon>Trypetheliales</taxon>
        <taxon>Trypetheliaceae</taxon>
        <taxon>Viridothelium</taxon>
    </lineage>
</organism>
<dbReference type="InterPro" id="IPR059018">
    <property type="entry name" value="HEAT_URB1"/>
</dbReference>
<name>A0A6A6HPP1_VIRVR</name>
<feature type="region of interest" description="Disordered" evidence="1">
    <location>
        <begin position="1"/>
        <end position="21"/>
    </location>
</feature>
<evidence type="ECO:0000256" key="2">
    <source>
        <dbReference type="SAM" id="Phobius"/>
    </source>
</evidence>
<accession>A0A6A6HPP1</accession>
<dbReference type="InterPro" id="IPR021714">
    <property type="entry name" value="URB1_N"/>
</dbReference>
<feature type="domain" description="URB1 central HEAT repeat" evidence="5">
    <location>
        <begin position="669"/>
        <end position="848"/>
    </location>
</feature>
<dbReference type="Pfam" id="PF16201">
    <property type="entry name" value="NopRA1"/>
    <property type="match status" value="1"/>
</dbReference>
<dbReference type="Pfam" id="PF26140">
    <property type="entry name" value="HEAT_URB1"/>
    <property type="match status" value="1"/>
</dbReference>
<dbReference type="AlphaFoldDB" id="A0A6A6HPP1"/>
<keyword evidence="7" id="KW-1185">Reference proteome</keyword>
<gene>
    <name evidence="6" type="ORF">EV356DRAFT_562809</name>
</gene>
<evidence type="ECO:0000259" key="5">
    <source>
        <dbReference type="Pfam" id="PF26140"/>
    </source>
</evidence>
<dbReference type="InterPro" id="IPR032436">
    <property type="entry name" value="URB1_C"/>
</dbReference>
<feature type="region of interest" description="Disordered" evidence="1">
    <location>
        <begin position="868"/>
        <end position="911"/>
    </location>
</feature>
<dbReference type="InterPro" id="IPR016024">
    <property type="entry name" value="ARM-type_fold"/>
</dbReference>
<evidence type="ECO:0000313" key="6">
    <source>
        <dbReference type="EMBL" id="KAF2240076.1"/>
    </source>
</evidence>
<keyword evidence="2" id="KW-1133">Transmembrane helix</keyword>
<evidence type="ECO:0000259" key="4">
    <source>
        <dbReference type="Pfam" id="PF16201"/>
    </source>
</evidence>
<keyword evidence="2" id="KW-0812">Transmembrane</keyword>
<feature type="domain" description="URB1 C-terminal" evidence="4">
    <location>
        <begin position="931"/>
        <end position="1129"/>
    </location>
</feature>
<evidence type="ECO:0000313" key="7">
    <source>
        <dbReference type="Proteomes" id="UP000800092"/>
    </source>
</evidence>
<protein>
    <recommendedName>
        <fullName evidence="8">Ribosome biogenesis protein Urb1</fullName>
    </recommendedName>
</protein>
<dbReference type="EMBL" id="ML991771">
    <property type="protein sequence ID" value="KAF2240076.1"/>
    <property type="molecule type" value="Genomic_DNA"/>
</dbReference>
<reference evidence="6" key="1">
    <citation type="journal article" date="2020" name="Stud. Mycol.">
        <title>101 Dothideomycetes genomes: a test case for predicting lifestyles and emergence of pathogens.</title>
        <authorList>
            <person name="Haridas S."/>
            <person name="Albert R."/>
            <person name="Binder M."/>
            <person name="Bloem J."/>
            <person name="Labutti K."/>
            <person name="Salamov A."/>
            <person name="Andreopoulos B."/>
            <person name="Baker S."/>
            <person name="Barry K."/>
            <person name="Bills G."/>
            <person name="Bluhm B."/>
            <person name="Cannon C."/>
            <person name="Castanera R."/>
            <person name="Culley D."/>
            <person name="Daum C."/>
            <person name="Ezra D."/>
            <person name="Gonzalez J."/>
            <person name="Henrissat B."/>
            <person name="Kuo A."/>
            <person name="Liang C."/>
            <person name="Lipzen A."/>
            <person name="Lutzoni F."/>
            <person name="Magnuson J."/>
            <person name="Mondo S."/>
            <person name="Nolan M."/>
            <person name="Ohm R."/>
            <person name="Pangilinan J."/>
            <person name="Park H.-J."/>
            <person name="Ramirez L."/>
            <person name="Alfaro M."/>
            <person name="Sun H."/>
            <person name="Tritt A."/>
            <person name="Yoshinaga Y."/>
            <person name="Zwiers L.-H."/>
            <person name="Turgeon B."/>
            <person name="Goodwin S."/>
            <person name="Spatafora J."/>
            <person name="Crous P."/>
            <person name="Grigoriev I."/>
        </authorList>
    </citation>
    <scope>NUCLEOTIDE SEQUENCE</scope>
    <source>
        <strain evidence="6">Tuck. ex Michener</strain>
    </source>
</reference>
<dbReference type="PANTHER" id="PTHR13500">
    <property type="entry name" value="NUCLEOLAR PRERIBOSOMAL-ASSOCIATED PROTEIN 1"/>
    <property type="match status" value="1"/>
</dbReference>
<keyword evidence="2" id="KW-0472">Membrane</keyword>
<dbReference type="OrthoDB" id="72892at2759"/>
<dbReference type="InterPro" id="IPR039844">
    <property type="entry name" value="URB1"/>
</dbReference>
<evidence type="ECO:0008006" key="8">
    <source>
        <dbReference type="Google" id="ProtNLM"/>
    </source>
</evidence>
<sequence>MSKKRANEEADGEGRRKEKRAKIVKGLAQPEEITSARHLQQLLIFSQDNLDELRNNIRSFKTFLDSILYGEEEALKKERLIILKEYLNSQKPRHEDHVYLRDLEQAWSFASQVHNDHLFSSVTAVLALLFKVIGGLLDFRDYGFLLGRMVLNFNQVKLLSRGLSAPTHKEFIISPCLRLLTEVVSFDAGALARQVYAKRDFTFDTKIMGRNLHLNKTKAEDSADESKRIQTVRSTSVRYLLAHLKYQEEGPKMDILRNGNIVRALFTHIREDPHHVANEILAIVRNNILLDESIPRQTKSQVMTDRTLSDIASLYRSDENSKADRSSIHKIAHELLLLVCTKPDLGVFLTTSGWYPPGTEREINQDIRLSLGSTEVDRNHPQSTQLMFSPTPRDEQQDDVAIDLGLDSIDWYNNFRKEVPVRNVVLASFIQGLRPYSNNLERELLMTIFNAAPELVADYYFKKRSFQFDPKLTATWIGFASVLFSTLQLPIPRMFGRRSTYHSVPPPLSITLESLLPQPLSQRALTKCLNSKSELMTFFTIRILTIAFEKLDHVLRMFRDAARERGDLWDQAMTRLVEGFFDRCPSIRDIITVFQQIPKSSVMRREAMTRLLALCFQVTPSVALDEKLDISSTLAETLQNLDHHDLDIETRQIYLLELSHLVVIARTAPDMKWFNKPQILRFSPFMTLLKLVIQSPHESSTGAIRELLLSIVREYGIIQTETSTQPLDILIHTLRRPDGQGVPDTVLDFFDDCIQRFTRRSLKYLDDLDVLVQESRKVTEVSAPLSMILITVLEQWAFAPKNRPNEVYEIGRIIDAFLALAEGIGEDASLLPILRRKFDETADNSGLDRSQLDGTGLKDTFKYREQRQEAVQDASDGANSKSRMTKDEPTNGSQSLAAHAPPLEPEAHPELSRWQHKDISTIVDSNLISPLLLCLSSAHLSIRREALSSIRKLAALLLSSSHPERELLHLLLLETAETASAATDFDTCPLPCTASIFAASAAPVLADPTHVLYAKVNRYLNKGPTWDVNRLPSYWLDRILRHSPDDTSSDDVREAEILWLLDYLYEALRTPSDLEIYRVRSVFEAVLALYTMPGVSREVKERAVKVVARATEVQGGATTLITRVGIVGWLDGRIVVADGDSGILKRLKERVLEMCDRDRVRDWSAGLLVERVEVQ</sequence>
<dbReference type="Proteomes" id="UP000800092">
    <property type="component" value="Unassembled WGS sequence"/>
</dbReference>
<dbReference type="SUPFAM" id="SSF48371">
    <property type="entry name" value="ARM repeat"/>
    <property type="match status" value="1"/>
</dbReference>
<feature type="compositionally biased region" description="Basic and acidic residues" evidence="1">
    <location>
        <begin position="1"/>
        <end position="16"/>
    </location>
</feature>
<proteinExistence type="predicted"/>
<dbReference type="PANTHER" id="PTHR13500:SF0">
    <property type="entry name" value="NUCLEOLAR PRE-RIBOSOMAL-ASSOCIATED PROTEIN 1"/>
    <property type="match status" value="1"/>
</dbReference>
<feature type="domain" description="URB1 N-terminal" evidence="3">
    <location>
        <begin position="101"/>
        <end position="478"/>
    </location>
</feature>